<feature type="chain" id="PRO_5044713179" evidence="1">
    <location>
        <begin position="19"/>
        <end position="101"/>
    </location>
</feature>
<proteinExistence type="predicted"/>
<dbReference type="AlphaFoldDB" id="A0AAU9Y047"/>
<keyword evidence="1" id="KW-0732">Signal</keyword>
<evidence type="ECO:0000313" key="3">
    <source>
        <dbReference type="EMBL" id="CAH3169435.1"/>
    </source>
</evidence>
<evidence type="ECO:0000313" key="4">
    <source>
        <dbReference type="Proteomes" id="UP001159428"/>
    </source>
</evidence>
<keyword evidence="4" id="KW-1185">Reference proteome</keyword>
<accession>A0AAU9Y047</accession>
<reference evidence="2 4" key="1">
    <citation type="submission" date="2022-05" db="EMBL/GenBank/DDBJ databases">
        <authorList>
            <consortium name="Genoscope - CEA"/>
            <person name="William W."/>
        </authorList>
    </citation>
    <scope>NUCLEOTIDE SEQUENCE [LARGE SCALE GENOMIC DNA]</scope>
</reference>
<protein>
    <submittedName>
        <fullName evidence="2">Uncharacterized protein</fullName>
    </submittedName>
</protein>
<dbReference type="EMBL" id="CALNXJ010000210">
    <property type="protein sequence ID" value="CAH3169435.1"/>
    <property type="molecule type" value="Genomic_DNA"/>
</dbReference>
<feature type="signal peptide" evidence="1">
    <location>
        <begin position="1"/>
        <end position="18"/>
    </location>
</feature>
<dbReference type="EMBL" id="CALNXJ010000090">
    <property type="protein sequence ID" value="CAH3163189.1"/>
    <property type="molecule type" value="Genomic_DNA"/>
</dbReference>
<evidence type="ECO:0000256" key="1">
    <source>
        <dbReference type="SAM" id="SignalP"/>
    </source>
</evidence>
<sequence length="101" mass="11765">MIAFMSIALLVSLFLLNSDRIQKAIEISRECLILLNSTDQNSKDQFNSVLRQFYIDIYTLLFNSYRHISDHISAERYGRKLFVLNSKSGIMLSKLNEILME</sequence>
<evidence type="ECO:0000313" key="2">
    <source>
        <dbReference type="EMBL" id="CAH3163189.1"/>
    </source>
</evidence>
<name>A0AAU9Y047_9CNID</name>
<gene>
    <name evidence="3" type="ORF">PMEA_00012367</name>
    <name evidence="2" type="ORF">PMEA_00035435</name>
</gene>
<organism evidence="2 4">
    <name type="scientific">Pocillopora meandrina</name>
    <dbReference type="NCBI Taxonomy" id="46732"/>
    <lineage>
        <taxon>Eukaryota</taxon>
        <taxon>Metazoa</taxon>
        <taxon>Cnidaria</taxon>
        <taxon>Anthozoa</taxon>
        <taxon>Hexacorallia</taxon>
        <taxon>Scleractinia</taxon>
        <taxon>Astrocoeniina</taxon>
        <taxon>Pocilloporidae</taxon>
        <taxon>Pocillopora</taxon>
    </lineage>
</organism>
<dbReference type="Proteomes" id="UP001159428">
    <property type="component" value="Unassembled WGS sequence"/>
</dbReference>
<comment type="caution">
    <text evidence="2">The sequence shown here is derived from an EMBL/GenBank/DDBJ whole genome shotgun (WGS) entry which is preliminary data.</text>
</comment>